<dbReference type="InterPro" id="IPR012495">
    <property type="entry name" value="TadE-like_dom"/>
</dbReference>
<dbReference type="EMBL" id="WESC01000015">
    <property type="protein sequence ID" value="KAB7738880.1"/>
    <property type="molecule type" value="Genomic_DNA"/>
</dbReference>
<sequence>MAPNPRRIWASCRLSTAHPNSSIRSDATMRRNDAGTAAIEFGLLAPVLLILLAGLVEVGFSIRESMMVHEAVEAGASYATQYGWDSTGISNAITGATAETGITATPSPQTFCGCPTATGVTTTLCTATCTGGGSPGQYVRVDATIPHTTILSYLGLPIPATLTAHAIVRIQ</sequence>
<protein>
    <submittedName>
        <fullName evidence="3">Pilus assembly protein</fullName>
    </submittedName>
</protein>
<keyword evidence="4" id="KW-1185">Reference proteome</keyword>
<name>A0A6N6VHU0_9HYPH</name>
<dbReference type="Pfam" id="PF07811">
    <property type="entry name" value="TadE"/>
    <property type="match status" value="1"/>
</dbReference>
<reference evidence="3 4" key="1">
    <citation type="submission" date="2019-09" db="EMBL/GenBank/DDBJ databases">
        <title>Parvibaculum sedimenti sp. nov., isolated from sediment.</title>
        <authorList>
            <person name="Wang Y."/>
        </authorList>
    </citation>
    <scope>NUCLEOTIDE SEQUENCE [LARGE SCALE GENOMIC DNA]</scope>
    <source>
        <strain evidence="3 4">HXT-9</strain>
    </source>
</reference>
<evidence type="ECO:0000313" key="4">
    <source>
        <dbReference type="Proteomes" id="UP000468901"/>
    </source>
</evidence>
<dbReference type="Proteomes" id="UP000468901">
    <property type="component" value="Unassembled WGS sequence"/>
</dbReference>
<keyword evidence="1" id="KW-0472">Membrane</keyword>
<keyword evidence="1" id="KW-1133">Transmembrane helix</keyword>
<feature type="domain" description="TadE-like" evidence="2">
    <location>
        <begin position="35"/>
        <end position="76"/>
    </location>
</feature>
<feature type="transmembrane region" description="Helical" evidence="1">
    <location>
        <begin position="38"/>
        <end position="60"/>
    </location>
</feature>
<evidence type="ECO:0000259" key="2">
    <source>
        <dbReference type="Pfam" id="PF07811"/>
    </source>
</evidence>
<organism evidence="3 4">
    <name type="scientific">Parvibaculum sedimenti</name>
    <dbReference type="NCBI Taxonomy" id="2608632"/>
    <lineage>
        <taxon>Bacteria</taxon>
        <taxon>Pseudomonadati</taxon>
        <taxon>Pseudomonadota</taxon>
        <taxon>Alphaproteobacteria</taxon>
        <taxon>Hyphomicrobiales</taxon>
        <taxon>Parvibaculaceae</taxon>
        <taxon>Parvibaculum</taxon>
    </lineage>
</organism>
<comment type="caution">
    <text evidence="3">The sequence shown here is derived from an EMBL/GenBank/DDBJ whole genome shotgun (WGS) entry which is preliminary data.</text>
</comment>
<dbReference type="AlphaFoldDB" id="A0A6N6VHU0"/>
<proteinExistence type="predicted"/>
<accession>A0A6N6VHU0</accession>
<gene>
    <name evidence="3" type="ORF">F2P47_14785</name>
</gene>
<keyword evidence="1" id="KW-0812">Transmembrane</keyword>
<evidence type="ECO:0000256" key="1">
    <source>
        <dbReference type="SAM" id="Phobius"/>
    </source>
</evidence>
<evidence type="ECO:0000313" key="3">
    <source>
        <dbReference type="EMBL" id="KAB7738880.1"/>
    </source>
</evidence>